<evidence type="ECO:0000256" key="4">
    <source>
        <dbReference type="ARBA" id="ARBA00022475"/>
    </source>
</evidence>
<feature type="transmembrane region" description="Helical" evidence="8">
    <location>
        <begin position="112"/>
        <end position="138"/>
    </location>
</feature>
<keyword evidence="5 8" id="KW-0812">Transmembrane</keyword>
<dbReference type="PROSITE" id="PS51012">
    <property type="entry name" value="ABC_TM2"/>
    <property type="match status" value="1"/>
</dbReference>
<dbReference type="GO" id="GO:0005886">
    <property type="term" value="C:plasma membrane"/>
    <property type="evidence" value="ECO:0007669"/>
    <property type="project" value="UniProtKB-SubCell"/>
</dbReference>
<evidence type="ECO:0000256" key="8">
    <source>
        <dbReference type="RuleBase" id="RU361157"/>
    </source>
</evidence>
<dbReference type="AlphaFoldDB" id="A0A078M4R4"/>
<evidence type="ECO:0000256" key="7">
    <source>
        <dbReference type="ARBA" id="ARBA00023136"/>
    </source>
</evidence>
<feature type="transmembrane region" description="Helical" evidence="8">
    <location>
        <begin position="181"/>
        <end position="197"/>
    </location>
</feature>
<keyword evidence="4 8" id="KW-1003">Cell membrane</keyword>
<dbReference type="RefSeq" id="WP_035808234.1">
    <property type="nucleotide sequence ID" value="NZ_CCSE01000001.1"/>
</dbReference>
<dbReference type="InterPro" id="IPR013525">
    <property type="entry name" value="ABC2_TM"/>
</dbReference>
<evidence type="ECO:0000256" key="6">
    <source>
        <dbReference type="ARBA" id="ARBA00022989"/>
    </source>
</evidence>
<dbReference type="InterPro" id="IPR047817">
    <property type="entry name" value="ABC2_TM_bact-type"/>
</dbReference>
<keyword evidence="7 8" id="KW-0472">Membrane</keyword>
<dbReference type="GO" id="GO:0015920">
    <property type="term" value="P:lipopolysaccharide transport"/>
    <property type="evidence" value="ECO:0007669"/>
    <property type="project" value="TreeGrafter"/>
</dbReference>
<feature type="transmembrane region" description="Helical" evidence="8">
    <location>
        <begin position="71"/>
        <end position="92"/>
    </location>
</feature>
<feature type="transmembrane region" description="Helical" evidence="8">
    <location>
        <begin position="240"/>
        <end position="259"/>
    </location>
</feature>
<protein>
    <recommendedName>
        <fullName evidence="8">Transport permease protein</fullName>
    </recommendedName>
</protein>
<dbReference type="STRING" id="1461582.BN1048_00575"/>
<dbReference type="PANTHER" id="PTHR30413:SF10">
    <property type="entry name" value="CAPSULE POLYSACCHARIDE EXPORT INNER-MEMBRANE PROTEIN CTRC"/>
    <property type="match status" value="1"/>
</dbReference>
<evidence type="ECO:0000259" key="9">
    <source>
        <dbReference type="PROSITE" id="PS51012"/>
    </source>
</evidence>
<evidence type="ECO:0000256" key="2">
    <source>
        <dbReference type="ARBA" id="ARBA00007783"/>
    </source>
</evidence>
<gene>
    <name evidence="10" type="primary">tagG_3</name>
    <name evidence="10" type="ORF">BN1048_00575</name>
</gene>
<dbReference type="HOGENOM" id="CLU_060703_1_0_9"/>
<feature type="transmembrane region" description="Helical" evidence="8">
    <location>
        <begin position="37"/>
        <end position="59"/>
    </location>
</feature>
<feature type="transmembrane region" description="Helical" evidence="8">
    <location>
        <begin position="209"/>
        <end position="228"/>
    </location>
</feature>
<reference evidence="10 11" key="1">
    <citation type="submission" date="2014-07" db="EMBL/GenBank/DDBJ databases">
        <authorList>
            <person name="Urmite Genomes Urmite Genomes"/>
        </authorList>
    </citation>
    <scope>NUCLEOTIDE SEQUENCE [LARGE SCALE GENOMIC DNA]</scope>
    <source>
        <strain evidence="10 11">13MG44_air</strain>
    </source>
</reference>
<name>A0A078M4R4_9STAP</name>
<comment type="subcellular location">
    <subcellularLocation>
        <location evidence="1 8">Cell membrane</location>
        <topology evidence="1 8">Multi-pass membrane protein</topology>
    </subcellularLocation>
</comment>
<proteinExistence type="inferred from homology"/>
<dbReference type="EMBL" id="CCSE01000001">
    <property type="protein sequence ID" value="CDZ99636.1"/>
    <property type="molecule type" value="Genomic_DNA"/>
</dbReference>
<keyword evidence="3 8" id="KW-0813">Transport</keyword>
<dbReference type="Pfam" id="PF01061">
    <property type="entry name" value="ABC2_membrane"/>
    <property type="match status" value="1"/>
</dbReference>
<evidence type="ECO:0000256" key="5">
    <source>
        <dbReference type="ARBA" id="ARBA00022692"/>
    </source>
</evidence>
<dbReference type="Proteomes" id="UP000044136">
    <property type="component" value="Unassembled WGS sequence"/>
</dbReference>
<evidence type="ECO:0000256" key="3">
    <source>
        <dbReference type="ARBA" id="ARBA00022448"/>
    </source>
</evidence>
<dbReference type="GO" id="GO:0140359">
    <property type="term" value="F:ABC-type transporter activity"/>
    <property type="evidence" value="ECO:0007669"/>
    <property type="project" value="InterPro"/>
</dbReference>
<keyword evidence="11" id="KW-1185">Reference proteome</keyword>
<comment type="similarity">
    <text evidence="2 8">Belongs to the ABC-2 integral membrane protein family.</text>
</comment>
<accession>A0A078M4R4</accession>
<feature type="transmembrane region" description="Helical" evidence="8">
    <location>
        <begin position="150"/>
        <end position="175"/>
    </location>
</feature>
<evidence type="ECO:0000313" key="11">
    <source>
        <dbReference type="Proteomes" id="UP000044136"/>
    </source>
</evidence>
<dbReference type="eggNOG" id="COG1682">
    <property type="taxonomic scope" value="Bacteria"/>
</dbReference>
<evidence type="ECO:0000256" key="1">
    <source>
        <dbReference type="ARBA" id="ARBA00004651"/>
    </source>
</evidence>
<feature type="domain" description="ABC transmembrane type-2" evidence="9">
    <location>
        <begin position="35"/>
        <end position="261"/>
    </location>
</feature>
<organism evidence="10 11">
    <name type="scientific">Jeotgalicoccus saudimassiliensis</name>
    <dbReference type="NCBI Taxonomy" id="1461582"/>
    <lineage>
        <taxon>Bacteria</taxon>
        <taxon>Bacillati</taxon>
        <taxon>Bacillota</taxon>
        <taxon>Bacilli</taxon>
        <taxon>Bacillales</taxon>
        <taxon>Staphylococcaceae</taxon>
        <taxon>Jeotgalicoccus</taxon>
    </lineage>
</organism>
<keyword evidence="6 8" id="KW-1133">Transmembrane helix</keyword>
<sequence>MKNVFALLKENFENLHLIWKLSLYNIKAQYANHYLGILWAILMPAAQVGVFYVIFGLGLRGDRGDVQNVPFLVYLITGIFAFSFISGCINAASNAISSQIGLVTKMKFPSSVLLSMSMANNVITFMIMSVIVLVISLVNGYSEPLHYLVWFYFMFATIIFTYSIGLIMSSVNILIRDFKNIQANVMRMFFFITPIFWEPAGRPPLMETIMAFNPLAYLLMTFRYALIFDGPAFYGDVSDHIFFWSITLFLFFIGVQVHYRYKDRLVDYL</sequence>
<dbReference type="OrthoDB" id="9794365at2"/>
<dbReference type="PANTHER" id="PTHR30413">
    <property type="entry name" value="INNER MEMBRANE TRANSPORT PERMEASE"/>
    <property type="match status" value="1"/>
</dbReference>
<evidence type="ECO:0000313" key="10">
    <source>
        <dbReference type="EMBL" id="CDZ99636.1"/>
    </source>
</evidence>